<accession>A0ACC1KS24</accession>
<reference evidence="1" key="1">
    <citation type="submission" date="2022-07" db="EMBL/GenBank/DDBJ databases">
        <title>Phylogenomic reconstructions and comparative analyses of Kickxellomycotina fungi.</title>
        <authorList>
            <person name="Reynolds N.K."/>
            <person name="Stajich J.E."/>
            <person name="Barry K."/>
            <person name="Grigoriev I.V."/>
            <person name="Crous P."/>
            <person name="Smith M.E."/>
        </authorList>
    </citation>
    <scope>NUCLEOTIDE SEQUENCE</scope>
    <source>
        <strain evidence="1">CBS 102833</strain>
    </source>
</reference>
<protein>
    <submittedName>
        <fullName evidence="1">Transcription-associated protein 1</fullName>
    </submittedName>
</protein>
<comment type="caution">
    <text evidence="1">The sequence shown here is derived from an EMBL/GenBank/DDBJ whole genome shotgun (WGS) entry which is preliminary data.</text>
</comment>
<dbReference type="Proteomes" id="UP001140096">
    <property type="component" value="Unassembled WGS sequence"/>
</dbReference>
<feature type="non-terminal residue" evidence="1">
    <location>
        <position position="346"/>
    </location>
</feature>
<gene>
    <name evidence="1" type="primary">TRA1_4</name>
    <name evidence="1" type="ORF">H4S07_006873</name>
</gene>
<sequence length="346" mass="36789">PDAPNGNTSLFAATSATSMDSTTLSEVYASFYSPGKAMPISHGGLMQVLWALSLACSDSDLARNLLRTIISLGAQQHIAQCVDMVTPEPSKLEGDQLTPTALAVAVPDAISRALISHSDHLRSTGCLMLQFFYTALHDLLPNKDTLIGQLPAMRSIVSELCAACYDPNIETKLSGCKGITFLIQDLPLGRAWLADNLLELSKALLFTLKDTHLNVIQSAESAHSRETLLEIIRRAFPAAMFAPTEADVVERMATVGTDDGDDDHEGAAMDAPHNVTSNEGVDSKAVSSSPIGDPMLVDAVASDVNMDVTQDDNMHGAESLDDDTGSGALDDSENAMLIDRSTTEQA</sequence>
<evidence type="ECO:0000313" key="1">
    <source>
        <dbReference type="EMBL" id="KAJ2794028.1"/>
    </source>
</evidence>
<evidence type="ECO:0000313" key="2">
    <source>
        <dbReference type="Proteomes" id="UP001140096"/>
    </source>
</evidence>
<feature type="non-terminal residue" evidence="1">
    <location>
        <position position="1"/>
    </location>
</feature>
<dbReference type="EMBL" id="JANBUP010004444">
    <property type="protein sequence ID" value="KAJ2794028.1"/>
    <property type="molecule type" value="Genomic_DNA"/>
</dbReference>
<name>A0ACC1KS24_9FUNG</name>
<organism evidence="1 2">
    <name type="scientific">Coemansia furcata</name>
    <dbReference type="NCBI Taxonomy" id="417177"/>
    <lineage>
        <taxon>Eukaryota</taxon>
        <taxon>Fungi</taxon>
        <taxon>Fungi incertae sedis</taxon>
        <taxon>Zoopagomycota</taxon>
        <taxon>Kickxellomycotina</taxon>
        <taxon>Kickxellomycetes</taxon>
        <taxon>Kickxellales</taxon>
        <taxon>Kickxellaceae</taxon>
        <taxon>Coemansia</taxon>
    </lineage>
</organism>
<proteinExistence type="predicted"/>
<keyword evidence="2" id="KW-1185">Reference proteome</keyword>